<feature type="region of interest" description="Disordered" evidence="19">
    <location>
        <begin position="1054"/>
        <end position="1143"/>
    </location>
</feature>
<dbReference type="InterPro" id="IPR036961">
    <property type="entry name" value="Kinesin_motor_dom_sf"/>
</dbReference>
<gene>
    <name evidence="21" type="primary">kif4</name>
</gene>
<dbReference type="PROSITE" id="PS00411">
    <property type="entry name" value="KINESIN_MOTOR_1"/>
    <property type="match status" value="1"/>
</dbReference>
<dbReference type="GO" id="GO:0005634">
    <property type="term" value="C:nucleus"/>
    <property type="evidence" value="ECO:0007669"/>
    <property type="project" value="UniProtKB-SubCell"/>
</dbReference>
<comment type="subcellular location">
    <subcellularLocation>
        <location evidence="3">Cytoplasm</location>
        <location evidence="3">Cytoskeleton</location>
    </subcellularLocation>
    <subcellularLocation>
        <location evidence="2">Nucleus</location>
    </subcellularLocation>
</comment>
<dbReference type="CDD" id="cd01372">
    <property type="entry name" value="KISc_KIF4"/>
    <property type="match status" value="1"/>
</dbReference>
<keyword evidence="9" id="KW-0408">Iron</keyword>
<evidence type="ECO:0000256" key="5">
    <source>
        <dbReference type="ARBA" id="ARBA00022701"/>
    </source>
</evidence>
<evidence type="ECO:0000256" key="18">
    <source>
        <dbReference type="SAM" id="Coils"/>
    </source>
</evidence>
<dbReference type="Ensembl" id="ENSSGRT00000096697.1">
    <property type="protein sequence ID" value="ENSSGRP00000090858.1"/>
    <property type="gene ID" value="ENSSGRG00000044970.1"/>
</dbReference>
<evidence type="ECO:0000256" key="17">
    <source>
        <dbReference type="PROSITE-ProRule" id="PRU00283"/>
    </source>
</evidence>
<keyword evidence="14" id="KW-0206">Cytoskeleton</keyword>
<evidence type="ECO:0000256" key="13">
    <source>
        <dbReference type="ARBA" id="ARBA00023175"/>
    </source>
</evidence>
<keyword evidence="12" id="KW-0238">DNA-binding</keyword>
<keyword evidence="11 18" id="KW-0175">Coiled coil</keyword>
<keyword evidence="6" id="KW-0479">Metal-binding</keyword>
<dbReference type="GO" id="GO:0005874">
    <property type="term" value="C:microtubule"/>
    <property type="evidence" value="ECO:0007669"/>
    <property type="project" value="UniProtKB-KW"/>
</dbReference>
<comment type="cofactor">
    <cofactor evidence="16">
        <name>[2Fe-2S] cluster</name>
        <dbReference type="ChEBI" id="CHEBI:190135"/>
    </cofactor>
</comment>
<dbReference type="GO" id="GO:0005875">
    <property type="term" value="C:microtubule associated complex"/>
    <property type="evidence" value="ECO:0007669"/>
    <property type="project" value="TreeGrafter"/>
</dbReference>
<dbReference type="GO" id="GO:0007018">
    <property type="term" value="P:microtubule-based movement"/>
    <property type="evidence" value="ECO:0007669"/>
    <property type="project" value="InterPro"/>
</dbReference>
<sequence>MTKEDEKVIPVRVVMRCRPLVSKEINEGCQCCLTFVPGEPQVIVGNDKAFTYDYVFDPTTEQEEVFNTAVSPLLSGLFRGYNATVLAYGQTGSGKTFSMGGTYTSEQENESTVGVIPRVIRRIFQEKSKCADCEFLLVVSYLEIYNEEILDLLCTSKDKPIISIREDPKDGIKIVGLTEKEVFTAHEMVGCLELGNSARTVGSTAMNAASSRSHAIFTISLEQRRKGDNDVMVSKLHLVDLAGSERQKKTKAEGDRLKEGISINRGLLSLGNVISALGDESKKGSFVPYRDSKLTRLLQDSLGGNSHTLMIACVSPADSNIEETINTLRYADRARKIKNKPILNVDPRAVEMKRLRQQVQELQVMLLHARGGVAPVLTGSEPAENVSNILEQNRCLQGENSKLSRELSEAVGQTALMFERIIMMEQINEKLQSKLEELRQHAACKVDLQKMVETLEDQELKENIEVIRNLQQLILELQNESAGIAATIDAMTSGSPSEMCADPQAKDSPEAYTAQHALRQAQMSKELIELNNVLALKEAFVKKMCQNDHHLEPMQTEYQENIQSLQASVGSLQKEKEDLIQALQSAKKDTNQAKLSEQRRKRLQELEGQITELKKKLQDQSKLLKLKESSVRSLAKLNQEIQAMKSQRVQLMRQMKEDSEKFRLWKQKKDKEVLQLKEKDRKRQYEMLKLERDFQKQASVLRRKTEEAAAANKRLKDALQKRSEVAEKRKEVQNRGAEGVSSRIKNWLLNEVEVLVSTEEARRHLQDLLEDRKMLAEEISQLRQQMEAGERPVAKVRRRTLTIAELEGQGELEASISKQVESLETEMGLRSAQIADLQQKVLDADNDGRIKQRWDSITTIVEAKSALKILMAEVVASKVANAKLESELKQEKANLLDMQKILCDERKLMSSMDMEHQSQLVEMEQRHQEKVCFHKKEIEKLRELNDQNQKLMDENEQYKQKLLLAQLTSAKKVLSSVNESPDTSFEYVPPKVNLLFSKVFFFFSKSDLGFREKSDRCACRGRCVNKLCRCRKGKMTCGENCLCDHEKCRNMENRSNDQTEISDVSKDSAAIPEDPTAVSPRDATFFRPPSVPPTKKVRPKEIGDIGHLPADLKLEKKPVPADNESDSDDSEVMNSTSSLLRSKKRGLNNFKNSFFSGCTPIREEH</sequence>
<feature type="binding site" evidence="17">
    <location>
        <begin position="89"/>
        <end position="96"/>
    </location>
    <ligand>
        <name>ATP</name>
        <dbReference type="ChEBI" id="CHEBI:30616"/>
    </ligand>
</feature>
<feature type="coiled-coil region" evidence="18">
    <location>
        <begin position="555"/>
        <end position="661"/>
    </location>
</feature>
<feature type="coiled-coil region" evidence="18">
    <location>
        <begin position="701"/>
        <end position="785"/>
    </location>
</feature>
<keyword evidence="15" id="KW-0539">Nucleus</keyword>
<dbReference type="GO" id="GO:0051231">
    <property type="term" value="P:spindle elongation"/>
    <property type="evidence" value="ECO:0007669"/>
    <property type="project" value="TreeGrafter"/>
</dbReference>
<evidence type="ECO:0000256" key="16">
    <source>
        <dbReference type="ARBA" id="ARBA00034078"/>
    </source>
</evidence>
<dbReference type="GO" id="GO:0008017">
    <property type="term" value="F:microtubule binding"/>
    <property type="evidence" value="ECO:0007669"/>
    <property type="project" value="InterPro"/>
</dbReference>
<dbReference type="GO" id="GO:0003777">
    <property type="term" value="F:microtubule motor activity"/>
    <property type="evidence" value="ECO:0007669"/>
    <property type="project" value="InterPro"/>
</dbReference>
<evidence type="ECO:0000256" key="9">
    <source>
        <dbReference type="ARBA" id="ARBA00023004"/>
    </source>
</evidence>
<dbReference type="GO" id="GO:0007052">
    <property type="term" value="P:mitotic spindle organization"/>
    <property type="evidence" value="ECO:0007669"/>
    <property type="project" value="TreeGrafter"/>
</dbReference>
<evidence type="ECO:0000256" key="4">
    <source>
        <dbReference type="ARBA" id="ARBA00022490"/>
    </source>
</evidence>
<evidence type="ECO:0000256" key="8">
    <source>
        <dbReference type="ARBA" id="ARBA00022840"/>
    </source>
</evidence>
<reference evidence="21" key="2">
    <citation type="submission" date="2025-09" db="UniProtKB">
        <authorList>
            <consortium name="Ensembl"/>
        </authorList>
    </citation>
    <scope>IDENTIFICATION</scope>
</reference>
<evidence type="ECO:0000256" key="2">
    <source>
        <dbReference type="ARBA" id="ARBA00004123"/>
    </source>
</evidence>
<evidence type="ECO:0000256" key="11">
    <source>
        <dbReference type="ARBA" id="ARBA00023054"/>
    </source>
</evidence>
<dbReference type="SMART" id="SM01114">
    <property type="entry name" value="CXC"/>
    <property type="match status" value="1"/>
</dbReference>
<dbReference type="Pfam" id="PF00225">
    <property type="entry name" value="Kinesin"/>
    <property type="match status" value="1"/>
</dbReference>
<evidence type="ECO:0000256" key="15">
    <source>
        <dbReference type="ARBA" id="ARBA00023242"/>
    </source>
</evidence>
<organism evidence="21 22">
    <name type="scientific">Sinocyclocheilus grahami</name>
    <name type="common">Dianchi golden-line fish</name>
    <name type="synonym">Barbus grahami</name>
    <dbReference type="NCBI Taxonomy" id="75366"/>
    <lineage>
        <taxon>Eukaryota</taxon>
        <taxon>Metazoa</taxon>
        <taxon>Chordata</taxon>
        <taxon>Craniata</taxon>
        <taxon>Vertebrata</taxon>
        <taxon>Euteleostomi</taxon>
        <taxon>Actinopterygii</taxon>
        <taxon>Neopterygii</taxon>
        <taxon>Teleostei</taxon>
        <taxon>Ostariophysi</taxon>
        <taxon>Cypriniformes</taxon>
        <taxon>Cyprinidae</taxon>
        <taxon>Cyprininae</taxon>
        <taxon>Sinocyclocheilus</taxon>
    </lineage>
</organism>
<evidence type="ECO:0000313" key="22">
    <source>
        <dbReference type="Proteomes" id="UP000472262"/>
    </source>
</evidence>
<name>A0A672RN92_SINGR</name>
<dbReference type="InterPro" id="IPR027640">
    <property type="entry name" value="Kinesin-like_fam"/>
</dbReference>
<keyword evidence="5" id="KW-0493">Microtubule</keyword>
<dbReference type="InterPro" id="IPR033467">
    <property type="entry name" value="Tesmin/TSO1-like_CXC"/>
</dbReference>
<keyword evidence="13 17" id="KW-0505">Motor protein</keyword>
<reference evidence="21" key="1">
    <citation type="submission" date="2025-08" db="UniProtKB">
        <authorList>
            <consortium name="Ensembl"/>
        </authorList>
    </citation>
    <scope>IDENTIFICATION</scope>
</reference>
<dbReference type="AlphaFoldDB" id="A0A672RN92"/>
<keyword evidence="4" id="KW-0963">Cytoplasm</keyword>
<protein>
    <submittedName>
        <fullName evidence="21">Chromosome-associated kinesin KIF4-like</fullName>
    </submittedName>
</protein>
<dbReference type="PROSITE" id="PS50067">
    <property type="entry name" value="KINESIN_MOTOR_2"/>
    <property type="match status" value="1"/>
</dbReference>
<evidence type="ECO:0000256" key="12">
    <source>
        <dbReference type="ARBA" id="ARBA00023125"/>
    </source>
</evidence>
<keyword evidence="8 17" id="KW-0067">ATP-binding</keyword>
<dbReference type="InterPro" id="IPR027417">
    <property type="entry name" value="P-loop_NTPase"/>
</dbReference>
<evidence type="ECO:0000256" key="14">
    <source>
        <dbReference type="ARBA" id="ARBA00023212"/>
    </source>
</evidence>
<evidence type="ECO:0000256" key="19">
    <source>
        <dbReference type="SAM" id="MobiDB-lite"/>
    </source>
</evidence>
<dbReference type="GO" id="GO:0005829">
    <property type="term" value="C:cytosol"/>
    <property type="evidence" value="ECO:0007669"/>
    <property type="project" value="UniProtKB-ARBA"/>
</dbReference>
<dbReference type="InterPro" id="IPR001752">
    <property type="entry name" value="Kinesin_motor_dom"/>
</dbReference>
<evidence type="ECO:0000256" key="3">
    <source>
        <dbReference type="ARBA" id="ARBA00004245"/>
    </source>
</evidence>
<dbReference type="SUPFAM" id="SSF52540">
    <property type="entry name" value="P-loop containing nucleoside triphosphate hydrolases"/>
    <property type="match status" value="1"/>
</dbReference>
<dbReference type="GO" id="GO:0003677">
    <property type="term" value="F:DNA binding"/>
    <property type="evidence" value="ECO:0007669"/>
    <property type="project" value="UniProtKB-KW"/>
</dbReference>
<evidence type="ECO:0000256" key="10">
    <source>
        <dbReference type="ARBA" id="ARBA00023014"/>
    </source>
</evidence>
<keyword evidence="22" id="KW-1185">Reference proteome</keyword>
<feature type="domain" description="Kinesin motor" evidence="20">
    <location>
        <begin position="10"/>
        <end position="337"/>
    </location>
</feature>
<keyword evidence="7 17" id="KW-0547">Nucleotide-binding</keyword>
<evidence type="ECO:0000313" key="21">
    <source>
        <dbReference type="Ensembl" id="ENSSGRP00000090858.1"/>
    </source>
</evidence>
<dbReference type="PRINTS" id="PR00380">
    <property type="entry name" value="KINESINHEAVY"/>
</dbReference>
<feature type="coiled-coil region" evidence="18">
    <location>
        <begin position="934"/>
        <end position="968"/>
    </location>
</feature>
<evidence type="ECO:0000256" key="7">
    <source>
        <dbReference type="ARBA" id="ARBA00022741"/>
    </source>
</evidence>
<feature type="coiled-coil region" evidence="18">
    <location>
        <begin position="386"/>
        <end position="480"/>
    </location>
</feature>
<dbReference type="GO" id="GO:0048731">
    <property type="term" value="P:system development"/>
    <property type="evidence" value="ECO:0007669"/>
    <property type="project" value="UniProtKB-ARBA"/>
</dbReference>
<comment type="cofactor">
    <cofactor evidence="1">
        <name>[4Fe-4S] cluster</name>
        <dbReference type="ChEBI" id="CHEBI:49883"/>
    </cofactor>
</comment>
<evidence type="ECO:0000256" key="1">
    <source>
        <dbReference type="ARBA" id="ARBA00001966"/>
    </source>
</evidence>
<accession>A0A672RN92</accession>
<dbReference type="PANTHER" id="PTHR47969:SF15">
    <property type="entry name" value="CHROMOSOME-ASSOCIATED KINESIN KIF4A-RELATED"/>
    <property type="match status" value="1"/>
</dbReference>
<dbReference type="GO" id="GO:0051536">
    <property type="term" value="F:iron-sulfur cluster binding"/>
    <property type="evidence" value="ECO:0007669"/>
    <property type="project" value="UniProtKB-KW"/>
</dbReference>
<comment type="similarity">
    <text evidence="17">Belongs to the TRAFAC class myosin-kinesin ATPase superfamily. Kinesin family.</text>
</comment>
<keyword evidence="10" id="KW-0411">Iron-sulfur</keyword>
<evidence type="ECO:0000259" key="20">
    <source>
        <dbReference type="PROSITE" id="PS50067"/>
    </source>
</evidence>
<feature type="compositionally biased region" description="Basic and acidic residues" evidence="19">
    <location>
        <begin position="1099"/>
        <end position="1119"/>
    </location>
</feature>
<dbReference type="GO" id="GO:0046872">
    <property type="term" value="F:metal ion binding"/>
    <property type="evidence" value="ECO:0007669"/>
    <property type="project" value="UniProtKB-KW"/>
</dbReference>
<evidence type="ECO:0000256" key="6">
    <source>
        <dbReference type="ARBA" id="ARBA00022723"/>
    </source>
</evidence>
<dbReference type="FunFam" id="3.40.850.10:FF:000038">
    <property type="entry name" value="chromosome-associated kinesin KIF4A"/>
    <property type="match status" value="1"/>
</dbReference>
<dbReference type="Pfam" id="PF25764">
    <property type="entry name" value="KIF21A_4th"/>
    <property type="match status" value="1"/>
</dbReference>
<dbReference type="Proteomes" id="UP000472262">
    <property type="component" value="Unassembled WGS sequence"/>
</dbReference>
<dbReference type="SMART" id="SM00129">
    <property type="entry name" value="KISc"/>
    <property type="match status" value="1"/>
</dbReference>
<proteinExistence type="inferred from homology"/>
<dbReference type="InterPro" id="IPR019821">
    <property type="entry name" value="Kinesin_motor_CS"/>
</dbReference>
<dbReference type="Gene3D" id="3.40.850.10">
    <property type="entry name" value="Kinesin motor domain"/>
    <property type="match status" value="1"/>
</dbReference>
<dbReference type="GO" id="GO:0005524">
    <property type="term" value="F:ATP binding"/>
    <property type="evidence" value="ECO:0007669"/>
    <property type="project" value="UniProtKB-UniRule"/>
</dbReference>
<dbReference type="PANTHER" id="PTHR47969">
    <property type="entry name" value="CHROMOSOME-ASSOCIATED KINESIN KIF4A-RELATED"/>
    <property type="match status" value="1"/>
</dbReference>